<name>A0AAF1BLX1_9TREE</name>
<dbReference type="EMBL" id="CP086717">
    <property type="protein sequence ID" value="WOO82740.1"/>
    <property type="molecule type" value="Genomic_DNA"/>
</dbReference>
<evidence type="ECO:0000313" key="3">
    <source>
        <dbReference type="Proteomes" id="UP000827549"/>
    </source>
</evidence>
<organism evidence="2 3">
    <name type="scientific">Vanrija pseudolonga</name>
    <dbReference type="NCBI Taxonomy" id="143232"/>
    <lineage>
        <taxon>Eukaryota</taxon>
        <taxon>Fungi</taxon>
        <taxon>Dikarya</taxon>
        <taxon>Basidiomycota</taxon>
        <taxon>Agaricomycotina</taxon>
        <taxon>Tremellomycetes</taxon>
        <taxon>Trichosporonales</taxon>
        <taxon>Trichosporonaceae</taxon>
        <taxon>Vanrija</taxon>
    </lineage>
</organism>
<dbReference type="GeneID" id="87809447"/>
<dbReference type="RefSeq" id="XP_062628772.1">
    <property type="nucleotide sequence ID" value="XM_062772788.1"/>
</dbReference>
<keyword evidence="3" id="KW-1185">Reference proteome</keyword>
<protein>
    <submittedName>
        <fullName evidence="2">Uncharacterized protein</fullName>
    </submittedName>
</protein>
<evidence type="ECO:0000313" key="2">
    <source>
        <dbReference type="EMBL" id="WOO82740.1"/>
    </source>
</evidence>
<feature type="compositionally biased region" description="Polar residues" evidence="1">
    <location>
        <begin position="1"/>
        <end position="25"/>
    </location>
</feature>
<dbReference type="Proteomes" id="UP000827549">
    <property type="component" value="Chromosome 4"/>
</dbReference>
<reference evidence="2" key="1">
    <citation type="submission" date="2023-10" db="EMBL/GenBank/DDBJ databases">
        <authorList>
            <person name="Noh H."/>
        </authorList>
    </citation>
    <scope>NUCLEOTIDE SEQUENCE</scope>
    <source>
        <strain evidence="2">DUCC4014</strain>
    </source>
</reference>
<feature type="region of interest" description="Disordered" evidence="1">
    <location>
        <begin position="1"/>
        <end position="39"/>
    </location>
</feature>
<proteinExistence type="predicted"/>
<feature type="region of interest" description="Disordered" evidence="1">
    <location>
        <begin position="184"/>
        <end position="203"/>
    </location>
</feature>
<sequence>MPAIRTHQSSVHQNEGSHVEQSSNAPMDLDSNDSPVDAVSVTAPTAGATDASTTVWICFSQLSRSIKGFTHFKQLLHSRIRVPILNIVKWYRTLAYVQFQYAVTHSKAHPISIQHAKNVVELMDGTTLHGPNPIRVQWQCTEGERVAAGGLAIPQRFPPGISYQQGDRRWTRTQPPRSFYDLASQEPVEATEEDQEELSLNGL</sequence>
<evidence type="ECO:0000256" key="1">
    <source>
        <dbReference type="SAM" id="MobiDB-lite"/>
    </source>
</evidence>
<gene>
    <name evidence="2" type="ORF">LOC62_04G006221</name>
</gene>
<accession>A0AAF1BLX1</accession>
<dbReference type="AlphaFoldDB" id="A0AAF1BLX1"/>